<dbReference type="PANTHER" id="PTHR47478">
    <property type="match status" value="1"/>
</dbReference>
<dbReference type="NCBIfam" id="TIGR01509">
    <property type="entry name" value="HAD-SF-IA-v3"/>
    <property type="match status" value="1"/>
</dbReference>
<proteinExistence type="predicted"/>
<dbReference type="Gene3D" id="3.40.50.1000">
    <property type="entry name" value="HAD superfamily/HAD-like"/>
    <property type="match status" value="1"/>
</dbReference>
<evidence type="ECO:0000313" key="2">
    <source>
        <dbReference type="Proteomes" id="UP000051184"/>
    </source>
</evidence>
<dbReference type="STRING" id="1715691.TA5113_02643"/>
<dbReference type="InterPro" id="IPR036412">
    <property type="entry name" value="HAD-like_sf"/>
</dbReference>
<keyword evidence="2" id="KW-1185">Reference proteome</keyword>
<dbReference type="InterPro" id="IPR052550">
    <property type="entry name" value="Pyrimidine_5'-ntase_YjjG"/>
</dbReference>
<organism evidence="1 2">
    <name type="scientific">Cognatishimia activa</name>
    <dbReference type="NCBI Taxonomy" id="1715691"/>
    <lineage>
        <taxon>Bacteria</taxon>
        <taxon>Pseudomonadati</taxon>
        <taxon>Pseudomonadota</taxon>
        <taxon>Alphaproteobacteria</taxon>
        <taxon>Rhodobacterales</taxon>
        <taxon>Paracoccaceae</taxon>
        <taxon>Cognatishimia</taxon>
    </lineage>
</organism>
<dbReference type="EMBL" id="CYUE01000012">
    <property type="protein sequence ID" value="CUK25490.1"/>
    <property type="molecule type" value="Genomic_DNA"/>
</dbReference>
<protein>
    <submittedName>
        <fullName evidence="1">Putative HAD-hydrolase YfnB</fullName>
        <ecNumber evidence="1">3.-.-.-</ecNumber>
    </submittedName>
</protein>
<dbReference type="AlphaFoldDB" id="A0A0P1IW49"/>
<dbReference type="SFLD" id="SFLDS00003">
    <property type="entry name" value="Haloacid_Dehalogenase"/>
    <property type="match status" value="1"/>
</dbReference>
<dbReference type="RefSeq" id="WP_058314440.1">
    <property type="nucleotide sequence ID" value="NZ_CYTO01000024.1"/>
</dbReference>
<dbReference type="InterPro" id="IPR006439">
    <property type="entry name" value="HAD-SF_hydro_IA"/>
</dbReference>
<reference evidence="2" key="1">
    <citation type="submission" date="2015-09" db="EMBL/GenBank/DDBJ databases">
        <authorList>
            <person name="Rodrigo-Torres Lidia"/>
            <person name="Arahal R.David."/>
        </authorList>
    </citation>
    <scope>NUCLEOTIDE SEQUENCE [LARGE SCALE GENOMIC DNA]</scope>
    <source>
        <strain evidence="2">CECT 5114</strain>
    </source>
</reference>
<keyword evidence="1" id="KW-0378">Hydrolase</keyword>
<dbReference type="InterPro" id="IPR023214">
    <property type="entry name" value="HAD_sf"/>
</dbReference>
<evidence type="ECO:0000313" key="1">
    <source>
        <dbReference type="EMBL" id="CUK25490.1"/>
    </source>
</evidence>
<dbReference type="GO" id="GO:0016787">
    <property type="term" value="F:hydrolase activity"/>
    <property type="evidence" value="ECO:0007669"/>
    <property type="project" value="UniProtKB-KW"/>
</dbReference>
<accession>A0A0P1IW49</accession>
<dbReference type="OrthoDB" id="6101375at2"/>
<dbReference type="Proteomes" id="UP000051184">
    <property type="component" value="Unassembled WGS sequence"/>
</dbReference>
<gene>
    <name evidence="1" type="primary">yfnB</name>
    <name evidence="1" type="ORF">TA5114_01289</name>
</gene>
<name>A0A0P1IW49_9RHOB</name>
<dbReference type="SFLD" id="SFLDG01129">
    <property type="entry name" value="C1.5:_HAD__Beta-PGM__Phosphata"/>
    <property type="match status" value="1"/>
</dbReference>
<dbReference type="EC" id="3.-.-.-" evidence="1"/>
<dbReference type="Gene3D" id="1.20.120.1600">
    <property type="match status" value="1"/>
</dbReference>
<sequence>MHNSLILSFDLDHTLFDFDRTLHEALSLVAEHISRHSERCVNAQDLQDKRNALAQTSQGQSMSLLELRKWSFSFFLKEHAEADTLIREAMAIFTDIRFGRMHLYPDALSVLIALGEQNRLVAVTNGNTNPEKTPLAGLFEQVIFAEDCGYRKPDREIFAFMMQRMECPTARSVLHIGDSLIADIDGGNHAGFSTVWYNPDGTPNHSSIEPTYEIRTLKGLLEIVEKHRTSFMNA</sequence>
<dbReference type="NCBIfam" id="TIGR01549">
    <property type="entry name" value="HAD-SF-IA-v1"/>
    <property type="match status" value="1"/>
</dbReference>
<dbReference type="SUPFAM" id="SSF56784">
    <property type="entry name" value="HAD-like"/>
    <property type="match status" value="1"/>
</dbReference>
<dbReference type="Pfam" id="PF00702">
    <property type="entry name" value="Hydrolase"/>
    <property type="match status" value="1"/>
</dbReference>
<dbReference type="PANTHER" id="PTHR47478:SF1">
    <property type="entry name" value="PYRIMIDINE 5'-NUCLEOTIDASE YJJG"/>
    <property type="match status" value="1"/>
</dbReference>